<dbReference type="PANTHER" id="PTHR43289:SF6">
    <property type="entry name" value="SERINE_THREONINE-PROTEIN KINASE NEKL-3"/>
    <property type="match status" value="1"/>
</dbReference>
<dbReference type="EC" id="2.7.11.1" evidence="1"/>
<dbReference type="PROSITE" id="PS50011">
    <property type="entry name" value="PROTEIN_KINASE_DOM"/>
    <property type="match status" value="1"/>
</dbReference>
<reference evidence="9 10" key="1">
    <citation type="journal article" date="2011" name="J. Bacteriol.">
        <title>Draft genome sequence of the anoxygenic filamentous phototrophic bacterium Oscillochloris trichoides subsp. DG-6.</title>
        <authorList>
            <person name="Kuznetsov B.B."/>
            <person name="Ivanovsky R.N."/>
            <person name="Keppen O.I."/>
            <person name="Sukhacheva M.V."/>
            <person name="Bumazhkin B.K."/>
            <person name="Patutina E.O."/>
            <person name="Beletsky A.V."/>
            <person name="Mardanov A.V."/>
            <person name="Baslerov R.V."/>
            <person name="Panteleeva A.N."/>
            <person name="Kolganova T.V."/>
            <person name="Ravin N.V."/>
            <person name="Skryabin K.G."/>
        </authorList>
    </citation>
    <scope>NUCLEOTIDE SEQUENCE [LARGE SCALE GENOMIC DNA]</scope>
    <source>
        <strain evidence="9 10">DG-6</strain>
    </source>
</reference>
<dbReference type="Pfam" id="PF00069">
    <property type="entry name" value="Pkinase"/>
    <property type="match status" value="1"/>
</dbReference>
<name>E1IBP6_9CHLR</name>
<dbReference type="GO" id="GO:0051082">
    <property type="term" value="F:unfolded protein binding"/>
    <property type="evidence" value="ECO:0007669"/>
    <property type="project" value="InterPro"/>
</dbReference>
<proteinExistence type="predicted"/>
<evidence type="ECO:0000256" key="7">
    <source>
        <dbReference type="SAM" id="Phobius"/>
    </source>
</evidence>
<dbReference type="GO" id="GO:0004674">
    <property type="term" value="F:protein serine/threonine kinase activity"/>
    <property type="evidence" value="ECO:0007669"/>
    <property type="project" value="UniProtKB-KW"/>
</dbReference>
<dbReference type="InterPro" id="IPR001305">
    <property type="entry name" value="HSP_DnaJ_Cys-rich_dom"/>
</dbReference>
<dbReference type="GO" id="GO:0005524">
    <property type="term" value="F:ATP binding"/>
    <property type="evidence" value="ECO:0007669"/>
    <property type="project" value="UniProtKB-KW"/>
</dbReference>
<dbReference type="HOGENOM" id="CLU_025263_0_0_0"/>
<keyword evidence="7" id="KW-1133">Transmembrane helix</keyword>
<sequence length="632" mass="70157">MSTPVTSTRPERKPVGEPNASYEMRNYRLHERIGQEELATVYRANHLTLDRPVQVHILRRPDWISSSRFQLAARLAARLSHPNLLPVIDAGHDEKYGDYLVTPQTDGRPLVSMLAEGPLEVMLCLRVVAQVAAALDDLHQQQIFHRDVQPANILVTAQGVAYLANLSLAASPDTPDLSSIDEADYLTPYSAPEQRLAQGEAGAGLDVYSLGAVAYHMLSGQVPPAPGSPLPSLVARDPSLAPADRVLQRMLAVHPEARFPSAGAAASALRQALRSHIDLATTDMEESRWETSAEWLENPLETALGDQLDASFKDYLARSRKRADELHRRDVIRRHLNRWSRDGFFRRRALGQLVQPEQIVSYNIYFYELRTLYESRSAPETQTRPQKPDERPSMQPAPDVWSVEVPTTAAFESVAPKSILLPNSISIVSCTACGGVGQVPCKECNGKGSIEKERKVSNPDNKVKSETLIMPCPTCGISGKCTCPTCQGSGNLAKEQVFTYSRRAKEWQNSDDIEDLPQLAIKKRIESVYSATIDPYAGQWYSVAPLAEMLKNAIKDAGLDTRLLAAELKIRATTITEMDFLLEEKPRRIYLVGFDNELFGDWSLFNPERMALAGLAGFLTLLFMIVLLLAFL</sequence>
<accession>E1IBP6</accession>
<dbReference type="eggNOG" id="COG0515">
    <property type="taxonomic scope" value="Bacteria"/>
</dbReference>
<dbReference type="GO" id="GO:0031072">
    <property type="term" value="F:heat shock protein binding"/>
    <property type="evidence" value="ECO:0007669"/>
    <property type="project" value="InterPro"/>
</dbReference>
<keyword evidence="4 9" id="KW-0418">Kinase</keyword>
<organism evidence="9 10">
    <name type="scientific">Oscillochloris trichoides DG-6</name>
    <dbReference type="NCBI Taxonomy" id="765420"/>
    <lineage>
        <taxon>Bacteria</taxon>
        <taxon>Bacillati</taxon>
        <taxon>Chloroflexota</taxon>
        <taxon>Chloroflexia</taxon>
        <taxon>Chloroflexales</taxon>
        <taxon>Chloroflexineae</taxon>
        <taxon>Oscillochloridaceae</taxon>
        <taxon>Oscillochloris</taxon>
    </lineage>
</organism>
<keyword evidence="2" id="KW-0808">Transferase</keyword>
<evidence type="ECO:0000313" key="9">
    <source>
        <dbReference type="EMBL" id="EFO81465.1"/>
    </source>
</evidence>
<dbReference type="Gene3D" id="1.10.510.10">
    <property type="entry name" value="Transferase(Phosphotransferase) domain 1"/>
    <property type="match status" value="1"/>
</dbReference>
<dbReference type="eggNOG" id="COG0484">
    <property type="taxonomic scope" value="Bacteria"/>
</dbReference>
<keyword evidence="9" id="KW-0723">Serine/threonine-protein kinase</keyword>
<dbReference type="EMBL" id="ADVR01000012">
    <property type="protein sequence ID" value="EFO81465.1"/>
    <property type="molecule type" value="Genomic_DNA"/>
</dbReference>
<evidence type="ECO:0000256" key="2">
    <source>
        <dbReference type="ARBA" id="ARBA00022679"/>
    </source>
</evidence>
<gene>
    <name evidence="9" type="ORF">OSCT_0747</name>
</gene>
<evidence type="ECO:0000259" key="8">
    <source>
        <dbReference type="PROSITE" id="PS50011"/>
    </source>
</evidence>
<comment type="caution">
    <text evidence="9">The sequence shown here is derived from an EMBL/GenBank/DDBJ whole genome shotgun (WGS) entry which is preliminary data.</text>
</comment>
<evidence type="ECO:0000256" key="4">
    <source>
        <dbReference type="ARBA" id="ARBA00022777"/>
    </source>
</evidence>
<dbReference type="SUPFAM" id="SSF56112">
    <property type="entry name" value="Protein kinase-like (PK-like)"/>
    <property type="match status" value="1"/>
</dbReference>
<dbReference type="OrthoDB" id="9814968at2"/>
<keyword evidence="5" id="KW-0067">ATP-binding</keyword>
<dbReference type="PANTHER" id="PTHR43289">
    <property type="entry name" value="MITOGEN-ACTIVATED PROTEIN KINASE KINASE KINASE 20-RELATED"/>
    <property type="match status" value="1"/>
</dbReference>
<dbReference type="CDD" id="cd10719">
    <property type="entry name" value="DnaJ_zf"/>
    <property type="match status" value="1"/>
</dbReference>
<feature type="transmembrane region" description="Helical" evidence="7">
    <location>
        <begin position="610"/>
        <end position="631"/>
    </location>
</feature>
<dbReference type="Proteomes" id="UP000054010">
    <property type="component" value="Unassembled WGS sequence"/>
</dbReference>
<keyword evidence="7" id="KW-0812">Transmembrane</keyword>
<dbReference type="InterPro" id="IPR011009">
    <property type="entry name" value="Kinase-like_dom_sf"/>
</dbReference>
<feature type="domain" description="Protein kinase" evidence="8">
    <location>
        <begin position="27"/>
        <end position="279"/>
    </location>
</feature>
<keyword evidence="10" id="KW-1185">Reference proteome</keyword>
<keyword evidence="7" id="KW-0472">Membrane</keyword>
<evidence type="ECO:0000256" key="6">
    <source>
        <dbReference type="SAM" id="MobiDB-lite"/>
    </source>
</evidence>
<evidence type="ECO:0000256" key="1">
    <source>
        <dbReference type="ARBA" id="ARBA00012513"/>
    </source>
</evidence>
<dbReference type="AlphaFoldDB" id="E1IBP6"/>
<dbReference type="STRING" id="765420.OSCT_0747"/>
<protein>
    <recommendedName>
        <fullName evidence="1">non-specific serine/threonine protein kinase</fullName>
        <ecNumber evidence="1">2.7.11.1</ecNumber>
    </recommendedName>
</protein>
<dbReference type="Gene3D" id="3.30.200.20">
    <property type="entry name" value="Phosphorylase Kinase, domain 1"/>
    <property type="match status" value="1"/>
</dbReference>
<evidence type="ECO:0000256" key="3">
    <source>
        <dbReference type="ARBA" id="ARBA00022741"/>
    </source>
</evidence>
<dbReference type="InterPro" id="IPR000719">
    <property type="entry name" value="Prot_kinase_dom"/>
</dbReference>
<feature type="region of interest" description="Disordered" evidence="6">
    <location>
        <begin position="1"/>
        <end position="20"/>
    </location>
</feature>
<evidence type="ECO:0000313" key="10">
    <source>
        <dbReference type="Proteomes" id="UP000054010"/>
    </source>
</evidence>
<keyword evidence="3" id="KW-0547">Nucleotide-binding</keyword>
<evidence type="ECO:0000256" key="5">
    <source>
        <dbReference type="ARBA" id="ARBA00022840"/>
    </source>
</evidence>
<feature type="region of interest" description="Disordered" evidence="6">
    <location>
        <begin position="377"/>
        <end position="399"/>
    </location>
</feature>
<dbReference type="CDD" id="cd14014">
    <property type="entry name" value="STKc_PknB_like"/>
    <property type="match status" value="1"/>
</dbReference>